<organism evidence="2 3">
    <name type="scientific">Canavalia gladiata</name>
    <name type="common">Sword bean</name>
    <name type="synonym">Dolichos gladiatus</name>
    <dbReference type="NCBI Taxonomy" id="3824"/>
    <lineage>
        <taxon>Eukaryota</taxon>
        <taxon>Viridiplantae</taxon>
        <taxon>Streptophyta</taxon>
        <taxon>Embryophyta</taxon>
        <taxon>Tracheophyta</taxon>
        <taxon>Spermatophyta</taxon>
        <taxon>Magnoliopsida</taxon>
        <taxon>eudicotyledons</taxon>
        <taxon>Gunneridae</taxon>
        <taxon>Pentapetalae</taxon>
        <taxon>rosids</taxon>
        <taxon>fabids</taxon>
        <taxon>Fabales</taxon>
        <taxon>Fabaceae</taxon>
        <taxon>Papilionoideae</taxon>
        <taxon>50 kb inversion clade</taxon>
        <taxon>NPAAA clade</taxon>
        <taxon>indigoferoid/millettioid clade</taxon>
        <taxon>Phaseoleae</taxon>
        <taxon>Canavalia</taxon>
    </lineage>
</organism>
<feature type="compositionally biased region" description="Basic and acidic residues" evidence="1">
    <location>
        <begin position="104"/>
        <end position="117"/>
    </location>
</feature>
<feature type="region of interest" description="Disordered" evidence="1">
    <location>
        <begin position="141"/>
        <end position="165"/>
    </location>
</feature>
<keyword evidence="3" id="KW-1185">Reference proteome</keyword>
<dbReference type="Proteomes" id="UP001367508">
    <property type="component" value="Unassembled WGS sequence"/>
</dbReference>
<sequence>MSKGQGMSLTLHALERWSLESRWITKLVESARLSSALAERIRVARNGWSHVDEVSRDFSQRAISPTVLPLLRHCYDFSLIALPLLYHFKGQCDPLSSKSKTGKKSRDPNHISDGTVGKKVENKDLKKLFGLWLRILGRSSDQGDWKKKRERPLAPRLPAEIGGSS</sequence>
<proteinExistence type="predicted"/>
<comment type="caution">
    <text evidence="2">The sequence shown here is derived from an EMBL/GenBank/DDBJ whole genome shotgun (WGS) entry which is preliminary data.</text>
</comment>
<feature type="compositionally biased region" description="Basic and acidic residues" evidence="1">
    <location>
        <begin position="141"/>
        <end position="153"/>
    </location>
</feature>
<dbReference type="EMBL" id="JAYMYQ010000003">
    <property type="protein sequence ID" value="KAK7345118.1"/>
    <property type="molecule type" value="Genomic_DNA"/>
</dbReference>
<evidence type="ECO:0000256" key="1">
    <source>
        <dbReference type="SAM" id="MobiDB-lite"/>
    </source>
</evidence>
<feature type="region of interest" description="Disordered" evidence="1">
    <location>
        <begin position="96"/>
        <end position="117"/>
    </location>
</feature>
<reference evidence="2 3" key="1">
    <citation type="submission" date="2024-01" db="EMBL/GenBank/DDBJ databases">
        <title>The genomes of 5 underutilized Papilionoideae crops provide insights into root nodulation and disease resistanc.</title>
        <authorList>
            <person name="Jiang F."/>
        </authorList>
    </citation>
    <scope>NUCLEOTIDE SEQUENCE [LARGE SCALE GENOMIC DNA]</scope>
    <source>
        <strain evidence="2">LVBAO_FW01</strain>
        <tissue evidence="2">Leaves</tissue>
    </source>
</reference>
<evidence type="ECO:0000313" key="3">
    <source>
        <dbReference type="Proteomes" id="UP001367508"/>
    </source>
</evidence>
<protein>
    <submittedName>
        <fullName evidence="2">Uncharacterized protein</fullName>
    </submittedName>
</protein>
<name>A0AAN9M449_CANGL</name>
<dbReference type="AlphaFoldDB" id="A0AAN9M449"/>
<gene>
    <name evidence="2" type="ORF">VNO77_15575</name>
</gene>
<accession>A0AAN9M449</accession>
<evidence type="ECO:0000313" key="2">
    <source>
        <dbReference type="EMBL" id="KAK7345118.1"/>
    </source>
</evidence>